<dbReference type="SUPFAM" id="SSF53850">
    <property type="entry name" value="Periplasmic binding protein-like II"/>
    <property type="match status" value="1"/>
</dbReference>
<dbReference type="RefSeq" id="WP_124978112.1">
    <property type="nucleotide sequence ID" value="NZ_BDQK01000001.1"/>
</dbReference>
<evidence type="ECO:0000313" key="7">
    <source>
        <dbReference type="EMBL" id="GBF79350.1"/>
    </source>
</evidence>
<dbReference type="Pfam" id="PF12849">
    <property type="entry name" value="PBP_like_2"/>
    <property type="match status" value="1"/>
</dbReference>
<keyword evidence="2 4" id="KW-0813">Transport</keyword>
<dbReference type="EMBL" id="BDQK01000001">
    <property type="protein sequence ID" value="GBF79350.1"/>
    <property type="molecule type" value="Genomic_DNA"/>
</dbReference>
<dbReference type="InterPro" id="IPR005673">
    <property type="entry name" value="ABC_phos-bd_PstS"/>
</dbReference>
<dbReference type="Proteomes" id="UP000287247">
    <property type="component" value="Unassembled WGS sequence"/>
</dbReference>
<keyword evidence="5" id="KW-0732">Signal</keyword>
<dbReference type="GO" id="GO:0035435">
    <property type="term" value="P:phosphate ion transmembrane transport"/>
    <property type="evidence" value="ECO:0007669"/>
    <property type="project" value="InterPro"/>
</dbReference>
<evidence type="ECO:0000256" key="1">
    <source>
        <dbReference type="ARBA" id="ARBA00008725"/>
    </source>
</evidence>
<feature type="domain" description="PBP" evidence="6">
    <location>
        <begin position="31"/>
        <end position="307"/>
    </location>
</feature>
<keyword evidence="3 4" id="KW-0592">Phosphate transport</keyword>
<protein>
    <recommendedName>
        <fullName evidence="4">Phosphate-binding protein</fullName>
    </recommendedName>
</protein>
<dbReference type="GO" id="GO:0042301">
    <property type="term" value="F:phosphate ion binding"/>
    <property type="evidence" value="ECO:0007669"/>
    <property type="project" value="InterPro"/>
</dbReference>
<name>A0A401IDU3_APHSA</name>
<evidence type="ECO:0000256" key="4">
    <source>
        <dbReference type="PIRNR" id="PIRNR002756"/>
    </source>
</evidence>
<feature type="signal peptide" evidence="5">
    <location>
        <begin position="1"/>
        <end position="31"/>
    </location>
</feature>
<gene>
    <name evidence="7" type="ORF">AsFPU1_0743</name>
</gene>
<organism evidence="7 8">
    <name type="scientific">Aphanothece sacrum FPU1</name>
    <dbReference type="NCBI Taxonomy" id="1920663"/>
    <lineage>
        <taxon>Bacteria</taxon>
        <taxon>Bacillati</taxon>
        <taxon>Cyanobacteriota</taxon>
        <taxon>Cyanophyceae</taxon>
        <taxon>Oscillatoriophycideae</taxon>
        <taxon>Chroococcales</taxon>
        <taxon>Aphanothecaceae</taxon>
        <taxon>Aphanothece</taxon>
    </lineage>
</organism>
<evidence type="ECO:0000259" key="6">
    <source>
        <dbReference type="Pfam" id="PF12849"/>
    </source>
</evidence>
<dbReference type="AlphaFoldDB" id="A0A401IDU3"/>
<dbReference type="GO" id="GO:0043190">
    <property type="term" value="C:ATP-binding cassette (ABC) transporter complex"/>
    <property type="evidence" value="ECO:0007669"/>
    <property type="project" value="InterPro"/>
</dbReference>
<reference evidence="8" key="1">
    <citation type="submission" date="2017-05" db="EMBL/GenBank/DDBJ databases">
        <title>Physiological properties and genetic analysis related to exopolysaccharide production of fresh-water unicellular cyanobacterium Aphanothece sacrum, Suizenji Nori, that has been cultured as a food source in Japan.</title>
        <authorList>
            <person name="Kanesaki Y."/>
            <person name="Yoshikawa S."/>
            <person name="Ohki K."/>
        </authorList>
    </citation>
    <scope>NUCLEOTIDE SEQUENCE [LARGE SCALE GENOMIC DNA]</scope>
    <source>
        <strain evidence="8">FPU1</strain>
    </source>
</reference>
<keyword evidence="8" id="KW-1185">Reference proteome</keyword>
<comment type="caution">
    <text evidence="7">The sequence shown here is derived from an EMBL/GenBank/DDBJ whole genome shotgun (WGS) entry which is preliminary data.</text>
</comment>
<dbReference type="PIRSF" id="PIRSF002756">
    <property type="entry name" value="PstS"/>
    <property type="match status" value="1"/>
</dbReference>
<evidence type="ECO:0000256" key="3">
    <source>
        <dbReference type="ARBA" id="ARBA00022592"/>
    </source>
</evidence>
<dbReference type="PANTHER" id="PTHR42996">
    <property type="entry name" value="PHOSPHATE-BINDING PROTEIN PSTS"/>
    <property type="match status" value="1"/>
</dbReference>
<dbReference type="NCBIfam" id="TIGR00975">
    <property type="entry name" value="3a0107s03"/>
    <property type="match status" value="1"/>
</dbReference>
<accession>A0A401IDU3</accession>
<dbReference type="Gene3D" id="3.40.190.10">
    <property type="entry name" value="Periplasmic binding protein-like II"/>
    <property type="match status" value="2"/>
</dbReference>
<comment type="similarity">
    <text evidence="1 4">Belongs to the PstS family.</text>
</comment>
<dbReference type="OrthoDB" id="9790048at2"/>
<dbReference type="InterPro" id="IPR024370">
    <property type="entry name" value="PBP_domain"/>
</dbReference>
<evidence type="ECO:0000313" key="8">
    <source>
        <dbReference type="Proteomes" id="UP000287247"/>
    </source>
</evidence>
<evidence type="ECO:0000256" key="2">
    <source>
        <dbReference type="ARBA" id="ARBA00022448"/>
    </source>
</evidence>
<dbReference type="PANTHER" id="PTHR42996:SF1">
    <property type="entry name" value="PHOSPHATE-BINDING PROTEIN PSTS"/>
    <property type="match status" value="1"/>
</dbReference>
<evidence type="ECO:0000256" key="5">
    <source>
        <dbReference type="SAM" id="SignalP"/>
    </source>
</evidence>
<sequence length="337" mass="35694">MLFTFSKVNQVLTISATTLILALGATGEAMAQALNGAGASFPAPLYQRYFAEYKKATGVTVNYNSVGSGAGIRQFIAETVDFGATDAAPSGSEKSQMKRGVLLVPTAGGAVALVYNLQGAGKIQISRQVLPKIFSGEVTNWKQVDSKLPSKPIKVVVRADGSGTTEIFTSHLSAISPAFKSKIGASKEPNWGFTVLKGPKNDGVAALVKQTDGAIGYVQDTFARKNEGATMQTAKVQNKAGKFVEPSLAEANKAMAGITFNADFTANVDDPKDGYPIMGMTWLLVSKQYKDAGQAAQIKKLMKWILSSGQNLNNELEFTRIPASVAQKVSAAVDKIK</sequence>
<proteinExistence type="inferred from homology"/>
<feature type="chain" id="PRO_5019308134" description="Phosphate-binding protein" evidence="5">
    <location>
        <begin position="32"/>
        <end position="337"/>
    </location>
</feature>
<dbReference type="InterPro" id="IPR050962">
    <property type="entry name" value="Phosphate-bind_PstS"/>
</dbReference>
<dbReference type="CDD" id="cd13565">
    <property type="entry name" value="PBP2_PstS"/>
    <property type="match status" value="1"/>
</dbReference>